<evidence type="ECO:0000259" key="10">
    <source>
        <dbReference type="Pfam" id="PF00288"/>
    </source>
</evidence>
<protein>
    <recommendedName>
        <fullName evidence="3 9">4-diphosphocytidyl-2-C-methyl-D-erythritol kinase</fullName>
        <shortName evidence="9">CMK</shortName>
        <ecNumber evidence="2 9">2.7.1.148</ecNumber>
    </recommendedName>
    <alternativeName>
        <fullName evidence="8 9">4-(cytidine-5'-diphospho)-2-C-methyl-D-erythritol kinase</fullName>
    </alternativeName>
</protein>
<comment type="caution">
    <text evidence="12">The sequence shown here is derived from an EMBL/GenBank/DDBJ whole genome shotgun (WGS) entry which is preliminary data.</text>
</comment>
<reference evidence="12 13" key="1">
    <citation type="submission" date="2020-08" db="EMBL/GenBank/DDBJ databases">
        <title>Genomic Encyclopedia of Type Strains, Phase IV (KMG-IV): sequencing the most valuable type-strain genomes for metagenomic binning, comparative biology and taxonomic classification.</title>
        <authorList>
            <person name="Goeker M."/>
        </authorList>
    </citation>
    <scope>NUCLEOTIDE SEQUENCE [LARGE SCALE GENOMIC DNA]</scope>
    <source>
        <strain evidence="12 13">DSM 27471</strain>
    </source>
</reference>
<feature type="binding site" evidence="9">
    <location>
        <begin position="90"/>
        <end position="100"/>
    </location>
    <ligand>
        <name>ATP</name>
        <dbReference type="ChEBI" id="CHEBI:30616"/>
    </ligand>
</feature>
<dbReference type="HAMAP" id="MF_00061">
    <property type="entry name" value="IspE"/>
    <property type="match status" value="1"/>
</dbReference>
<organism evidence="12 13">
    <name type="scientific">Microbacter margulisiae</name>
    <dbReference type="NCBI Taxonomy" id="1350067"/>
    <lineage>
        <taxon>Bacteria</taxon>
        <taxon>Pseudomonadati</taxon>
        <taxon>Bacteroidota</taxon>
        <taxon>Bacteroidia</taxon>
        <taxon>Bacteroidales</taxon>
        <taxon>Porphyromonadaceae</taxon>
        <taxon>Microbacter</taxon>
    </lineage>
</organism>
<dbReference type="Gene3D" id="3.30.230.10">
    <property type="match status" value="1"/>
</dbReference>
<dbReference type="GO" id="GO:0005524">
    <property type="term" value="F:ATP binding"/>
    <property type="evidence" value="ECO:0007669"/>
    <property type="project" value="UniProtKB-UniRule"/>
</dbReference>
<dbReference type="PIRSF" id="PIRSF010376">
    <property type="entry name" value="IspE"/>
    <property type="match status" value="1"/>
</dbReference>
<feature type="active site" evidence="9">
    <location>
        <position position="8"/>
    </location>
</feature>
<evidence type="ECO:0000313" key="13">
    <source>
        <dbReference type="Proteomes" id="UP000544222"/>
    </source>
</evidence>
<keyword evidence="4 9" id="KW-0808">Transferase</keyword>
<evidence type="ECO:0000256" key="1">
    <source>
        <dbReference type="ARBA" id="ARBA00009684"/>
    </source>
</evidence>
<dbReference type="Pfam" id="PF08544">
    <property type="entry name" value="GHMP_kinases_C"/>
    <property type="match status" value="1"/>
</dbReference>
<gene>
    <name evidence="9" type="primary">ispE</name>
    <name evidence="12" type="ORF">FHX64_000619</name>
</gene>
<dbReference type="EC" id="2.7.1.148" evidence="2 9"/>
<dbReference type="NCBIfam" id="TIGR00154">
    <property type="entry name" value="ispE"/>
    <property type="match status" value="1"/>
</dbReference>
<evidence type="ECO:0000256" key="4">
    <source>
        <dbReference type="ARBA" id="ARBA00022679"/>
    </source>
</evidence>
<dbReference type="UniPathway" id="UPA00056">
    <property type="reaction ID" value="UER00094"/>
</dbReference>
<evidence type="ECO:0000259" key="11">
    <source>
        <dbReference type="Pfam" id="PF08544"/>
    </source>
</evidence>
<dbReference type="Pfam" id="PF00288">
    <property type="entry name" value="GHMP_kinases_N"/>
    <property type="match status" value="1"/>
</dbReference>
<dbReference type="InterPro" id="IPR020568">
    <property type="entry name" value="Ribosomal_Su5_D2-typ_SF"/>
</dbReference>
<keyword evidence="5 9" id="KW-0547">Nucleotide-binding</keyword>
<proteinExistence type="inferred from homology"/>
<dbReference type="SUPFAM" id="SSF54211">
    <property type="entry name" value="Ribosomal protein S5 domain 2-like"/>
    <property type="match status" value="1"/>
</dbReference>
<keyword evidence="6 9" id="KW-0418">Kinase</keyword>
<evidence type="ECO:0000256" key="6">
    <source>
        <dbReference type="ARBA" id="ARBA00022777"/>
    </source>
</evidence>
<dbReference type="PANTHER" id="PTHR43527">
    <property type="entry name" value="4-DIPHOSPHOCYTIDYL-2-C-METHYL-D-ERYTHRITOL KINASE, CHLOROPLASTIC"/>
    <property type="match status" value="1"/>
</dbReference>
<evidence type="ECO:0000256" key="3">
    <source>
        <dbReference type="ARBA" id="ARBA00017473"/>
    </source>
</evidence>
<evidence type="ECO:0000256" key="2">
    <source>
        <dbReference type="ARBA" id="ARBA00012052"/>
    </source>
</evidence>
<dbReference type="InterPro" id="IPR036554">
    <property type="entry name" value="GHMP_kinase_C_sf"/>
</dbReference>
<evidence type="ECO:0000256" key="8">
    <source>
        <dbReference type="ARBA" id="ARBA00032554"/>
    </source>
</evidence>
<keyword evidence="7 9" id="KW-0067">ATP-binding</keyword>
<dbReference type="InterPro" id="IPR006204">
    <property type="entry name" value="GHMP_kinase_N_dom"/>
</dbReference>
<dbReference type="Gene3D" id="3.30.70.890">
    <property type="entry name" value="GHMP kinase, C-terminal domain"/>
    <property type="match status" value="1"/>
</dbReference>
<dbReference type="SUPFAM" id="SSF55060">
    <property type="entry name" value="GHMP Kinase, C-terminal domain"/>
    <property type="match status" value="1"/>
</dbReference>
<dbReference type="InterPro" id="IPR014721">
    <property type="entry name" value="Ribsml_uS5_D2-typ_fold_subgr"/>
</dbReference>
<dbReference type="RefSeq" id="WP_183412348.1">
    <property type="nucleotide sequence ID" value="NZ_JACHYB010000001.1"/>
</dbReference>
<keyword evidence="13" id="KW-1185">Reference proteome</keyword>
<keyword evidence="9" id="KW-0414">Isoprene biosynthesis</keyword>
<accession>A0A7W5H1K2</accession>
<dbReference type="InterPro" id="IPR013750">
    <property type="entry name" value="GHMP_kinase_C_dom"/>
</dbReference>
<dbReference type="GO" id="GO:0050515">
    <property type="term" value="F:4-(cytidine 5'-diphospho)-2-C-methyl-D-erythritol kinase activity"/>
    <property type="evidence" value="ECO:0007669"/>
    <property type="project" value="UniProtKB-UniRule"/>
</dbReference>
<dbReference type="EMBL" id="JACHYB010000001">
    <property type="protein sequence ID" value="MBB3186456.1"/>
    <property type="molecule type" value="Genomic_DNA"/>
</dbReference>
<feature type="active site" evidence="9">
    <location>
        <position position="132"/>
    </location>
</feature>
<evidence type="ECO:0000256" key="7">
    <source>
        <dbReference type="ARBA" id="ARBA00022840"/>
    </source>
</evidence>
<name>A0A7W5H1K2_9PORP</name>
<dbReference type="PANTHER" id="PTHR43527:SF2">
    <property type="entry name" value="4-DIPHOSPHOCYTIDYL-2-C-METHYL-D-ERYTHRITOL KINASE, CHLOROPLASTIC"/>
    <property type="match status" value="1"/>
</dbReference>
<feature type="domain" description="GHMP kinase C-terminal" evidence="11">
    <location>
        <begin position="204"/>
        <end position="251"/>
    </location>
</feature>
<sequence>MLCFPNAKINIGLNIVEKRTDGFHNIETVFYPISLCDALEIIPANKTSLTISGIELSDQAHDNLVIKAFNMVKVDFDLPELSIFLHKNIPLGAGLGGGSSDAAAMIRLLNKTFALGLGDDQMENYAAKLGSDCAFFIRNVPAYATQRGEILAPVELDLAAYLFVVIKPPVHISTREAYGSIIPKKQNVSVNELIKHPIETWKNTIVNDFESVMFSKYPKLNDIKTMLYNKGALYAAMSGSGSAIFGIFPSGDIPKIDLPDCFVWIHQPPQN</sequence>
<dbReference type="InterPro" id="IPR004424">
    <property type="entry name" value="IspE"/>
</dbReference>
<dbReference type="GO" id="GO:0016114">
    <property type="term" value="P:terpenoid biosynthetic process"/>
    <property type="evidence" value="ECO:0007669"/>
    <property type="project" value="UniProtKB-UniRule"/>
</dbReference>
<comment type="catalytic activity">
    <reaction evidence="9">
        <text>4-CDP-2-C-methyl-D-erythritol + ATP = 4-CDP-2-C-methyl-D-erythritol 2-phosphate + ADP + H(+)</text>
        <dbReference type="Rhea" id="RHEA:18437"/>
        <dbReference type="ChEBI" id="CHEBI:15378"/>
        <dbReference type="ChEBI" id="CHEBI:30616"/>
        <dbReference type="ChEBI" id="CHEBI:57823"/>
        <dbReference type="ChEBI" id="CHEBI:57919"/>
        <dbReference type="ChEBI" id="CHEBI:456216"/>
        <dbReference type="EC" id="2.7.1.148"/>
    </reaction>
</comment>
<dbReference type="AlphaFoldDB" id="A0A7W5H1K2"/>
<comment type="function">
    <text evidence="9">Catalyzes the phosphorylation of the position 2 hydroxy group of 4-diphosphocytidyl-2C-methyl-D-erythritol.</text>
</comment>
<feature type="domain" description="GHMP kinase N-terminal" evidence="10">
    <location>
        <begin position="63"/>
        <end position="137"/>
    </location>
</feature>
<comment type="pathway">
    <text evidence="9">Isoprenoid biosynthesis; isopentenyl diphosphate biosynthesis via DXP pathway; isopentenyl diphosphate from 1-deoxy-D-xylulose 5-phosphate: step 3/6.</text>
</comment>
<dbReference type="Proteomes" id="UP000544222">
    <property type="component" value="Unassembled WGS sequence"/>
</dbReference>
<dbReference type="GO" id="GO:0019288">
    <property type="term" value="P:isopentenyl diphosphate biosynthetic process, methylerythritol 4-phosphate pathway"/>
    <property type="evidence" value="ECO:0007669"/>
    <property type="project" value="UniProtKB-UniRule"/>
</dbReference>
<comment type="similarity">
    <text evidence="1 9">Belongs to the GHMP kinase family. IspE subfamily.</text>
</comment>
<evidence type="ECO:0000313" key="12">
    <source>
        <dbReference type="EMBL" id="MBB3186456.1"/>
    </source>
</evidence>
<evidence type="ECO:0000256" key="5">
    <source>
        <dbReference type="ARBA" id="ARBA00022741"/>
    </source>
</evidence>
<evidence type="ECO:0000256" key="9">
    <source>
        <dbReference type="HAMAP-Rule" id="MF_00061"/>
    </source>
</evidence>